<feature type="region of interest" description="Disordered" evidence="1">
    <location>
        <begin position="132"/>
        <end position="151"/>
    </location>
</feature>
<name>A0A7W8QIW3_9ACTN</name>
<sequence>MNPHEDGPKRAVTATLVKVLVHRRTERGMRLEPHASRCVRPGEVHELVATDHTETAPGARIDRVGFLGFAEITAAGVLDRGDEVWIGPRRVGTVLGFDGCHLPNHYNVLIHADPAPTGAELELAAGEPLVFRQGRPGGRTGPGAPEFAGIR</sequence>
<reference evidence="3 4" key="1">
    <citation type="submission" date="2020-08" db="EMBL/GenBank/DDBJ databases">
        <title>Sequencing the genomes of 1000 actinobacteria strains.</title>
        <authorList>
            <person name="Klenk H.-P."/>
        </authorList>
    </citation>
    <scope>NUCLEOTIDE SEQUENCE [LARGE SCALE GENOMIC DNA]</scope>
    <source>
        <strain evidence="3 4">DSM 44551</strain>
    </source>
</reference>
<dbReference type="EMBL" id="JACHDB010000001">
    <property type="protein sequence ID" value="MBB5431120.1"/>
    <property type="molecule type" value="Genomic_DNA"/>
</dbReference>
<dbReference type="Pfam" id="PF21891">
    <property type="entry name" value="DUF6917"/>
    <property type="match status" value="1"/>
</dbReference>
<keyword evidence="4" id="KW-1185">Reference proteome</keyword>
<accession>A0A7W8QIW3</accession>
<comment type="caution">
    <text evidence="3">The sequence shown here is derived from an EMBL/GenBank/DDBJ whole genome shotgun (WGS) entry which is preliminary data.</text>
</comment>
<dbReference type="Proteomes" id="UP000572635">
    <property type="component" value="Unassembled WGS sequence"/>
</dbReference>
<protein>
    <recommendedName>
        <fullName evidence="2">DUF6917 domain-containing protein</fullName>
    </recommendedName>
</protein>
<proteinExistence type="predicted"/>
<dbReference type="AlphaFoldDB" id="A0A7W8QIW3"/>
<dbReference type="InterPro" id="IPR054210">
    <property type="entry name" value="DUF6917"/>
</dbReference>
<evidence type="ECO:0000256" key="1">
    <source>
        <dbReference type="SAM" id="MobiDB-lite"/>
    </source>
</evidence>
<evidence type="ECO:0000313" key="4">
    <source>
        <dbReference type="Proteomes" id="UP000572635"/>
    </source>
</evidence>
<evidence type="ECO:0000313" key="3">
    <source>
        <dbReference type="EMBL" id="MBB5431120.1"/>
    </source>
</evidence>
<gene>
    <name evidence="3" type="ORF">HDA36_001204</name>
</gene>
<feature type="domain" description="DUF6917" evidence="2">
    <location>
        <begin position="8"/>
        <end position="131"/>
    </location>
</feature>
<evidence type="ECO:0000259" key="2">
    <source>
        <dbReference type="Pfam" id="PF21891"/>
    </source>
</evidence>
<dbReference type="RefSeq" id="WP_184390169.1">
    <property type="nucleotide sequence ID" value="NZ_BAAAJD010000015.1"/>
</dbReference>
<organism evidence="3 4">
    <name type="scientific">Nocardiopsis composta</name>
    <dbReference type="NCBI Taxonomy" id="157465"/>
    <lineage>
        <taxon>Bacteria</taxon>
        <taxon>Bacillati</taxon>
        <taxon>Actinomycetota</taxon>
        <taxon>Actinomycetes</taxon>
        <taxon>Streptosporangiales</taxon>
        <taxon>Nocardiopsidaceae</taxon>
        <taxon>Nocardiopsis</taxon>
    </lineage>
</organism>